<dbReference type="EMBL" id="JAACJL010000016">
    <property type="protein sequence ID" value="KAF4619306.1"/>
    <property type="molecule type" value="Genomic_DNA"/>
</dbReference>
<reference evidence="1 2" key="1">
    <citation type="submission" date="2019-12" db="EMBL/GenBank/DDBJ databases">
        <authorList>
            <person name="Floudas D."/>
            <person name="Bentzer J."/>
            <person name="Ahren D."/>
            <person name="Johansson T."/>
            <person name="Persson P."/>
            <person name="Tunlid A."/>
        </authorList>
    </citation>
    <scope>NUCLEOTIDE SEQUENCE [LARGE SCALE GENOMIC DNA]</scope>
    <source>
        <strain evidence="1 2">CBS 102.39</strain>
    </source>
</reference>
<keyword evidence="2" id="KW-1185">Reference proteome</keyword>
<dbReference type="Proteomes" id="UP000521872">
    <property type="component" value="Unassembled WGS sequence"/>
</dbReference>
<accession>A0A8H4QY33</accession>
<dbReference type="AlphaFoldDB" id="A0A8H4QY33"/>
<protein>
    <submittedName>
        <fullName evidence="1">Uncharacterized protein</fullName>
    </submittedName>
</protein>
<evidence type="ECO:0000313" key="1">
    <source>
        <dbReference type="EMBL" id="KAF4619306.1"/>
    </source>
</evidence>
<gene>
    <name evidence="1" type="ORF">D9613_004969</name>
</gene>
<proteinExistence type="predicted"/>
<sequence length="88" mass="9856">MSTSEKARLLLLPVNGAPSSTRGMRMTMTTNLSYPSRLHPVHVPWSAPAALSVFPKTPISRHEYGSQRQTGTTFYSTEQIGRYLMFIL</sequence>
<name>A0A8H4QY33_9AGAR</name>
<comment type="caution">
    <text evidence="1">The sequence shown here is derived from an EMBL/GenBank/DDBJ whole genome shotgun (WGS) entry which is preliminary data.</text>
</comment>
<organism evidence="1 2">
    <name type="scientific">Agrocybe pediades</name>
    <dbReference type="NCBI Taxonomy" id="84607"/>
    <lineage>
        <taxon>Eukaryota</taxon>
        <taxon>Fungi</taxon>
        <taxon>Dikarya</taxon>
        <taxon>Basidiomycota</taxon>
        <taxon>Agaricomycotina</taxon>
        <taxon>Agaricomycetes</taxon>
        <taxon>Agaricomycetidae</taxon>
        <taxon>Agaricales</taxon>
        <taxon>Agaricineae</taxon>
        <taxon>Strophariaceae</taxon>
        <taxon>Agrocybe</taxon>
    </lineage>
</organism>
<evidence type="ECO:0000313" key="2">
    <source>
        <dbReference type="Proteomes" id="UP000521872"/>
    </source>
</evidence>